<keyword evidence="3" id="KW-1185">Reference proteome</keyword>
<name>A0AAV2QRQ6_MEGNR</name>
<comment type="caution">
    <text evidence="2">The sequence shown here is derived from an EMBL/GenBank/DDBJ whole genome shotgun (WGS) entry which is preliminary data.</text>
</comment>
<sequence length="212" mass="22870">MKSQLPILLVAASIIGTLAGGGTTCYSCQNYMVDSDDYDPGCAAPDYDGMTDTDDWYEGCYVGINDDGTMGRWGDFIGESAPCEYDLWGNYECHCKGNLCNMGLCDECSNPTPRTYPPEPTTQPPTVLRCYSCHDCPKVDENTHIINGSDYNTCSLTLIKSTGSIIRGASSSDQEAGDCIDNGGVETCYCAEDLCNGAPLKNILSEMTDEQV</sequence>
<feature type="chain" id="PRO_5043517097" description="Protein sleepless" evidence="1">
    <location>
        <begin position="20"/>
        <end position="212"/>
    </location>
</feature>
<dbReference type="Proteomes" id="UP001497623">
    <property type="component" value="Unassembled WGS sequence"/>
</dbReference>
<evidence type="ECO:0000313" key="3">
    <source>
        <dbReference type="Proteomes" id="UP001497623"/>
    </source>
</evidence>
<feature type="signal peptide" evidence="1">
    <location>
        <begin position="1"/>
        <end position="19"/>
    </location>
</feature>
<accession>A0AAV2QRQ6</accession>
<dbReference type="AlphaFoldDB" id="A0AAV2QRQ6"/>
<keyword evidence="1" id="KW-0732">Signal</keyword>
<gene>
    <name evidence="2" type="ORF">MNOR_LOCUS16087</name>
</gene>
<protein>
    <recommendedName>
        <fullName evidence="4">Protein sleepless</fullName>
    </recommendedName>
</protein>
<dbReference type="EMBL" id="CAXKWB010010397">
    <property type="protein sequence ID" value="CAL4097825.1"/>
    <property type="molecule type" value="Genomic_DNA"/>
</dbReference>
<proteinExistence type="predicted"/>
<organism evidence="2 3">
    <name type="scientific">Meganyctiphanes norvegica</name>
    <name type="common">Northern krill</name>
    <name type="synonym">Thysanopoda norvegica</name>
    <dbReference type="NCBI Taxonomy" id="48144"/>
    <lineage>
        <taxon>Eukaryota</taxon>
        <taxon>Metazoa</taxon>
        <taxon>Ecdysozoa</taxon>
        <taxon>Arthropoda</taxon>
        <taxon>Crustacea</taxon>
        <taxon>Multicrustacea</taxon>
        <taxon>Malacostraca</taxon>
        <taxon>Eumalacostraca</taxon>
        <taxon>Eucarida</taxon>
        <taxon>Euphausiacea</taxon>
        <taxon>Euphausiidae</taxon>
        <taxon>Meganyctiphanes</taxon>
    </lineage>
</organism>
<evidence type="ECO:0000313" key="2">
    <source>
        <dbReference type="EMBL" id="CAL4097825.1"/>
    </source>
</evidence>
<evidence type="ECO:0000256" key="1">
    <source>
        <dbReference type="SAM" id="SignalP"/>
    </source>
</evidence>
<reference evidence="2 3" key="1">
    <citation type="submission" date="2024-05" db="EMBL/GenBank/DDBJ databases">
        <authorList>
            <person name="Wallberg A."/>
        </authorList>
    </citation>
    <scope>NUCLEOTIDE SEQUENCE [LARGE SCALE GENOMIC DNA]</scope>
</reference>
<evidence type="ECO:0008006" key="4">
    <source>
        <dbReference type="Google" id="ProtNLM"/>
    </source>
</evidence>